<dbReference type="Pfam" id="PF02872">
    <property type="entry name" value="5_nucleotid_C"/>
    <property type="match status" value="1"/>
</dbReference>
<accession>A0ABU3NYN4</accession>
<keyword evidence="6" id="KW-1185">Reference proteome</keyword>
<dbReference type="SUPFAM" id="SSF55816">
    <property type="entry name" value="5'-nucleotidase (syn. UDP-sugar hydrolase), C-terminal domain"/>
    <property type="match status" value="1"/>
</dbReference>
<evidence type="ECO:0000256" key="2">
    <source>
        <dbReference type="RuleBase" id="RU362119"/>
    </source>
</evidence>
<dbReference type="CDD" id="cd00845">
    <property type="entry name" value="MPP_UshA_N_like"/>
    <property type="match status" value="1"/>
</dbReference>
<sequence>MRTLRRLAAILLILTLALPVSAAAAASRPGVVRIDILAVNDFHGALSAAGKNPGAAALAAYLKAERDKNPAGTLILSAGDMFQGTPDSNLLLGKTVVEFMNAAGFDAMTIGNHEFDWGLDVLRQRMAQAAFPVVSANIVDRSTGRRAGLVPPYVILERAGVKIAVVGFTTPDTAVTTNPRIVKNYLFADPATTVKALVPELKARGADIVVALGHLASYPGEQPGGEAADLAAAAGGDLAAVISGHSHLRVAGKVAGVPVVQACYNGRAVAAVRIAYSAAGREVLGTAVEVKDIPPGLAPDKRVAAIVAATQSEVAPVKGIVLGEAATALPHDRYRLSPLGQWATDALRQAAGADIAFFNGGGLRAGLAAGPVTLGDLYAAMPFDGCLEVAEMTGAQVLAALEYGIANPRFGALQFSGLEVEYRAAAPAGQRVAATLADGRALEADKTYRVAVNDFLAAGGDGYEMIKAAAHQTNTFLQLRDVLAAAVRKAGIIRFLGDTRLKELSRSAAPFIAA</sequence>
<dbReference type="SUPFAM" id="SSF56300">
    <property type="entry name" value="Metallo-dependent phosphatases"/>
    <property type="match status" value="1"/>
</dbReference>
<evidence type="ECO:0000259" key="4">
    <source>
        <dbReference type="Pfam" id="PF02872"/>
    </source>
</evidence>
<protein>
    <submittedName>
        <fullName evidence="5">5'-nucleotidase C-terminal domain-containing protein</fullName>
    </submittedName>
</protein>
<evidence type="ECO:0000256" key="1">
    <source>
        <dbReference type="ARBA" id="ARBA00022729"/>
    </source>
</evidence>
<evidence type="ECO:0000313" key="6">
    <source>
        <dbReference type="Proteomes" id="UP001254848"/>
    </source>
</evidence>
<dbReference type="PRINTS" id="PR01607">
    <property type="entry name" value="APYRASEFAMLY"/>
</dbReference>
<feature type="signal peptide" evidence="2">
    <location>
        <begin position="1"/>
        <end position="22"/>
    </location>
</feature>
<dbReference type="PANTHER" id="PTHR11575:SF24">
    <property type="entry name" value="5'-NUCLEOTIDASE"/>
    <property type="match status" value="1"/>
</dbReference>
<feature type="domain" description="5'-Nucleotidase C-terminal" evidence="4">
    <location>
        <begin position="328"/>
        <end position="467"/>
    </location>
</feature>
<proteinExistence type="inferred from homology"/>
<dbReference type="InterPro" id="IPR006179">
    <property type="entry name" value="5_nucleotidase/apyrase"/>
</dbReference>
<dbReference type="InterPro" id="IPR006146">
    <property type="entry name" value="5'-Nucleotdase_CS"/>
</dbReference>
<evidence type="ECO:0000313" key="5">
    <source>
        <dbReference type="EMBL" id="MDT8901913.1"/>
    </source>
</evidence>
<dbReference type="Gene3D" id="3.90.780.10">
    <property type="entry name" value="5'-Nucleotidase, C-terminal domain"/>
    <property type="match status" value="1"/>
</dbReference>
<dbReference type="PANTHER" id="PTHR11575">
    <property type="entry name" value="5'-NUCLEOTIDASE-RELATED"/>
    <property type="match status" value="1"/>
</dbReference>
<name>A0ABU3NYN4_9FIRM</name>
<organism evidence="5 6">
    <name type="scientific">Anaeroselena agilis</name>
    <dbReference type="NCBI Taxonomy" id="3063788"/>
    <lineage>
        <taxon>Bacteria</taxon>
        <taxon>Bacillati</taxon>
        <taxon>Bacillota</taxon>
        <taxon>Negativicutes</taxon>
        <taxon>Acetonemataceae</taxon>
        <taxon>Anaeroselena</taxon>
    </lineage>
</organism>
<dbReference type="PROSITE" id="PS00786">
    <property type="entry name" value="5_NUCLEOTIDASE_2"/>
    <property type="match status" value="1"/>
</dbReference>
<keyword evidence="2" id="KW-0547">Nucleotide-binding</keyword>
<feature type="chain" id="PRO_5044962932" evidence="2">
    <location>
        <begin position="23"/>
        <end position="514"/>
    </location>
</feature>
<dbReference type="InterPro" id="IPR008334">
    <property type="entry name" value="5'-Nucleotdase_C"/>
</dbReference>
<comment type="caution">
    <text evidence="5">The sequence shown here is derived from an EMBL/GenBank/DDBJ whole genome shotgun (WGS) entry which is preliminary data.</text>
</comment>
<feature type="domain" description="Calcineurin-like phosphoesterase" evidence="3">
    <location>
        <begin position="36"/>
        <end position="247"/>
    </location>
</feature>
<evidence type="ECO:0000259" key="3">
    <source>
        <dbReference type="Pfam" id="PF00149"/>
    </source>
</evidence>
<dbReference type="Proteomes" id="UP001254848">
    <property type="component" value="Unassembled WGS sequence"/>
</dbReference>
<dbReference type="EMBL" id="JAUOZS010000001">
    <property type="protein sequence ID" value="MDT8901913.1"/>
    <property type="molecule type" value="Genomic_DNA"/>
</dbReference>
<dbReference type="RefSeq" id="WP_413780411.1">
    <property type="nucleotide sequence ID" value="NZ_JAUOZS010000001.1"/>
</dbReference>
<dbReference type="InterPro" id="IPR036907">
    <property type="entry name" value="5'-Nucleotdase_C_sf"/>
</dbReference>
<gene>
    <name evidence="5" type="ORF">Q4T40_11705</name>
</gene>
<keyword evidence="2" id="KW-0378">Hydrolase</keyword>
<keyword evidence="1 2" id="KW-0732">Signal</keyword>
<dbReference type="InterPro" id="IPR004843">
    <property type="entry name" value="Calcineurin-like_PHP"/>
</dbReference>
<reference evidence="5 6" key="1">
    <citation type="submission" date="2023-07" db="EMBL/GenBank/DDBJ databases">
        <title>The novel representative of Negativicutes class, Anaeroselena agilis gen. nov. sp. nov.</title>
        <authorList>
            <person name="Prokofeva M.I."/>
            <person name="Elcheninov A.G."/>
            <person name="Klyukina A."/>
            <person name="Kublanov I.V."/>
            <person name="Frolov E.N."/>
            <person name="Podosokorskaya O.A."/>
        </authorList>
    </citation>
    <scope>NUCLEOTIDE SEQUENCE [LARGE SCALE GENOMIC DNA]</scope>
    <source>
        <strain evidence="5 6">4137-cl</strain>
    </source>
</reference>
<comment type="similarity">
    <text evidence="2">Belongs to the 5'-nucleotidase family.</text>
</comment>
<dbReference type="Gene3D" id="3.60.21.10">
    <property type="match status" value="1"/>
</dbReference>
<dbReference type="InterPro" id="IPR029052">
    <property type="entry name" value="Metallo-depent_PP-like"/>
</dbReference>
<dbReference type="Pfam" id="PF00149">
    <property type="entry name" value="Metallophos"/>
    <property type="match status" value="1"/>
</dbReference>